<protein>
    <submittedName>
        <fullName evidence="2">Uncharacterized protein</fullName>
    </submittedName>
</protein>
<reference evidence="2 3" key="1">
    <citation type="journal article" date="2016" name="Nat. Commun.">
        <title>Thousands of microbial genomes shed light on interconnected biogeochemical processes in an aquifer system.</title>
        <authorList>
            <person name="Anantharaman K."/>
            <person name="Brown C.T."/>
            <person name="Hug L.A."/>
            <person name="Sharon I."/>
            <person name="Castelle C.J."/>
            <person name="Probst A.J."/>
            <person name="Thomas B.C."/>
            <person name="Singh A."/>
            <person name="Wilkins M.J."/>
            <person name="Karaoz U."/>
            <person name="Brodie E.L."/>
            <person name="Williams K.H."/>
            <person name="Hubbard S.S."/>
            <person name="Banfield J.F."/>
        </authorList>
    </citation>
    <scope>NUCLEOTIDE SEQUENCE [LARGE SCALE GENOMIC DNA]</scope>
</reference>
<keyword evidence="1" id="KW-0472">Membrane</keyword>
<accession>A0A1F7JT85</accession>
<keyword evidence="1" id="KW-1133">Transmembrane helix</keyword>
<proteinExistence type="predicted"/>
<comment type="caution">
    <text evidence="2">The sequence shown here is derived from an EMBL/GenBank/DDBJ whole genome shotgun (WGS) entry which is preliminary data.</text>
</comment>
<sequence>MSKGADRFAWMGVIVYLLLMMVFVGVFGFFMTEVFHTPEPSEPIWLQRVLDTPVPTNLTSDQLAQWDKRLSTTAPEFGYPGQEKKLWFCSEQSAECLRRRTLQVLSTRAAVPDPVEQELAQIVRDYLLSDFTYP</sequence>
<dbReference type="Proteomes" id="UP000176269">
    <property type="component" value="Unassembled WGS sequence"/>
</dbReference>
<feature type="transmembrane region" description="Helical" evidence="1">
    <location>
        <begin position="7"/>
        <end position="31"/>
    </location>
</feature>
<evidence type="ECO:0000313" key="3">
    <source>
        <dbReference type="Proteomes" id="UP000176269"/>
    </source>
</evidence>
<name>A0A1F7JT85_9BACT</name>
<organism evidence="2 3">
    <name type="scientific">Candidatus Roizmanbacteria bacterium RIFCSPLOWO2_02_FULL_43_10</name>
    <dbReference type="NCBI Taxonomy" id="1802078"/>
    <lineage>
        <taxon>Bacteria</taxon>
        <taxon>Candidatus Roizmaniibacteriota</taxon>
    </lineage>
</organism>
<dbReference type="AlphaFoldDB" id="A0A1F7JT85"/>
<keyword evidence="1" id="KW-0812">Transmembrane</keyword>
<evidence type="ECO:0000313" key="2">
    <source>
        <dbReference type="EMBL" id="OGK58817.1"/>
    </source>
</evidence>
<evidence type="ECO:0000256" key="1">
    <source>
        <dbReference type="SAM" id="Phobius"/>
    </source>
</evidence>
<dbReference type="EMBL" id="MGBC01000057">
    <property type="protein sequence ID" value="OGK58817.1"/>
    <property type="molecule type" value="Genomic_DNA"/>
</dbReference>
<gene>
    <name evidence="2" type="ORF">A3I56_03590</name>
</gene>